<evidence type="ECO:0000259" key="2">
    <source>
        <dbReference type="Pfam" id="PF04731"/>
    </source>
</evidence>
<reference evidence="3 4" key="1">
    <citation type="journal article" date="2023" name="PLoS ONE">
        <title>Cytospora paraplurivora sp. nov. isolated from orchards with fruit tree decline syndrome in Ontario, Canada.</title>
        <authorList>
            <person name="Ilyukhin E."/>
            <person name="Nguyen H.D.T."/>
            <person name="Castle A.J."/>
            <person name="Ellouze W."/>
        </authorList>
    </citation>
    <scope>NUCLEOTIDE SEQUENCE [LARGE SCALE GENOMIC DNA]</scope>
    <source>
        <strain evidence="3 4">FDS-564</strain>
    </source>
</reference>
<feature type="region of interest" description="Disordered" evidence="1">
    <location>
        <begin position="1"/>
        <end position="47"/>
    </location>
</feature>
<dbReference type="InterPro" id="IPR006820">
    <property type="entry name" value="Caudal_activation_dom"/>
</dbReference>
<feature type="region of interest" description="Disordered" evidence="1">
    <location>
        <begin position="72"/>
        <end position="91"/>
    </location>
</feature>
<keyword evidence="4" id="KW-1185">Reference proteome</keyword>
<feature type="compositionally biased region" description="Basic and acidic residues" evidence="1">
    <location>
        <begin position="72"/>
        <end position="84"/>
    </location>
</feature>
<protein>
    <recommendedName>
        <fullName evidence="2">Caudal-like activation domain-containing protein</fullName>
    </recommendedName>
</protein>
<evidence type="ECO:0000313" key="4">
    <source>
        <dbReference type="Proteomes" id="UP001320245"/>
    </source>
</evidence>
<gene>
    <name evidence="3" type="ORF">SLS53_006468</name>
</gene>
<sequence length="107" mass="12236">MAHGYGHHSVYAQPRPDWSGYGQPGAPITPGHHVFPQTPSTAAQSRPNQYTELIHLRAEFKEIRKEWKARKKAEELSVKPERMNSNEMLRPKLKTTLKEDMMAASLQ</sequence>
<dbReference type="Proteomes" id="UP001320245">
    <property type="component" value="Unassembled WGS sequence"/>
</dbReference>
<dbReference type="GO" id="GO:0006355">
    <property type="term" value="P:regulation of DNA-templated transcription"/>
    <property type="evidence" value="ECO:0007669"/>
    <property type="project" value="InterPro"/>
</dbReference>
<feature type="domain" description="Caudal-like activation" evidence="2">
    <location>
        <begin position="9"/>
        <end position="96"/>
    </location>
</feature>
<name>A0AAN9YE51_9PEZI</name>
<accession>A0AAN9YE51</accession>
<proteinExistence type="predicted"/>
<organism evidence="3 4">
    <name type="scientific">Cytospora paraplurivora</name>
    <dbReference type="NCBI Taxonomy" id="2898453"/>
    <lineage>
        <taxon>Eukaryota</taxon>
        <taxon>Fungi</taxon>
        <taxon>Dikarya</taxon>
        <taxon>Ascomycota</taxon>
        <taxon>Pezizomycotina</taxon>
        <taxon>Sordariomycetes</taxon>
        <taxon>Sordariomycetidae</taxon>
        <taxon>Diaporthales</taxon>
        <taxon>Cytosporaceae</taxon>
        <taxon>Cytospora</taxon>
    </lineage>
</organism>
<dbReference type="GO" id="GO:0005634">
    <property type="term" value="C:nucleus"/>
    <property type="evidence" value="ECO:0007669"/>
    <property type="project" value="InterPro"/>
</dbReference>
<dbReference type="AlphaFoldDB" id="A0AAN9YE51"/>
<dbReference type="Pfam" id="PF04731">
    <property type="entry name" value="Caudal_act"/>
    <property type="match status" value="1"/>
</dbReference>
<feature type="compositionally biased region" description="Polar residues" evidence="1">
    <location>
        <begin position="37"/>
        <end position="47"/>
    </location>
</feature>
<dbReference type="EMBL" id="JAJSPL020000028">
    <property type="protein sequence ID" value="KAK7737847.1"/>
    <property type="molecule type" value="Genomic_DNA"/>
</dbReference>
<evidence type="ECO:0000256" key="1">
    <source>
        <dbReference type="SAM" id="MobiDB-lite"/>
    </source>
</evidence>
<evidence type="ECO:0000313" key="3">
    <source>
        <dbReference type="EMBL" id="KAK7737847.1"/>
    </source>
</evidence>
<comment type="caution">
    <text evidence="3">The sequence shown here is derived from an EMBL/GenBank/DDBJ whole genome shotgun (WGS) entry which is preliminary data.</text>
</comment>